<dbReference type="InterPro" id="IPR036663">
    <property type="entry name" value="Fumarylacetoacetase_C_sf"/>
</dbReference>
<dbReference type="PANTHER" id="PTHR11820">
    <property type="entry name" value="ACYLPYRUVASE"/>
    <property type="match status" value="1"/>
</dbReference>
<accession>A0A8H2JKN1</accession>
<protein>
    <submittedName>
        <fullName evidence="3">Fumarylacetoacetate hydrolase family protein</fullName>
    </submittedName>
</protein>
<feature type="domain" description="Fumarylacetoacetase-like C-terminal" evidence="2">
    <location>
        <begin position="20"/>
        <end position="196"/>
    </location>
</feature>
<dbReference type="OrthoDB" id="9805307at2"/>
<reference evidence="3 4" key="1">
    <citation type="submission" date="2019-05" db="EMBL/GenBank/DDBJ databases">
        <title>Colwellia ponticola sp. nov., isolated from seawater.</title>
        <authorList>
            <person name="Yoon J.-H."/>
        </authorList>
    </citation>
    <scope>NUCLEOTIDE SEQUENCE [LARGE SCALE GENOMIC DNA]</scope>
    <source>
        <strain evidence="3 4">OISW-25</strain>
    </source>
</reference>
<evidence type="ECO:0000256" key="1">
    <source>
        <dbReference type="ARBA" id="ARBA00022723"/>
    </source>
</evidence>
<organism evidence="3 4">
    <name type="scientific">Colwellia ponticola</name>
    <dbReference type="NCBI Taxonomy" id="2304625"/>
    <lineage>
        <taxon>Bacteria</taxon>
        <taxon>Pseudomonadati</taxon>
        <taxon>Pseudomonadota</taxon>
        <taxon>Gammaproteobacteria</taxon>
        <taxon>Alteromonadales</taxon>
        <taxon>Colwelliaceae</taxon>
        <taxon>Colwellia</taxon>
    </lineage>
</organism>
<dbReference type="GO" id="GO:0046872">
    <property type="term" value="F:metal ion binding"/>
    <property type="evidence" value="ECO:0007669"/>
    <property type="project" value="UniProtKB-KW"/>
</dbReference>
<dbReference type="EMBL" id="SZVP01000008">
    <property type="protein sequence ID" value="TMM45089.1"/>
    <property type="molecule type" value="Genomic_DNA"/>
</dbReference>
<dbReference type="SUPFAM" id="SSF56529">
    <property type="entry name" value="FAH"/>
    <property type="match status" value="1"/>
</dbReference>
<keyword evidence="1" id="KW-0479">Metal-binding</keyword>
<dbReference type="Pfam" id="PF01557">
    <property type="entry name" value="FAA_hydrolase"/>
    <property type="match status" value="1"/>
</dbReference>
<dbReference type="GO" id="GO:0018773">
    <property type="term" value="F:acetylpyruvate hydrolase activity"/>
    <property type="evidence" value="ECO:0007669"/>
    <property type="project" value="TreeGrafter"/>
</dbReference>
<dbReference type="AlphaFoldDB" id="A0A8H2JKN1"/>
<dbReference type="Proteomes" id="UP000307702">
    <property type="component" value="Unassembled WGS sequence"/>
</dbReference>
<sequence>MNTVTLISAKKSAESITPSKVVCIGRNYVDHIKELANEVPDEMVVFIKPNSAISSTLFAQHNSDVLHYEAELSFLYQGGKFTAVALGLDLTKREVQGKLKAKGLPWERAKAFDKSAVFSDFISLEQNGIDQEDIEQLTLSLLINDELKQQGGVALMMAKPAEILTELQTFLTLEEGDIVMTGTPKGVGVINDNDQFIGQLYLSQAETKKVLLDCQWRAQ</sequence>
<proteinExistence type="predicted"/>
<dbReference type="RefSeq" id="WP_138622935.1">
    <property type="nucleotide sequence ID" value="NZ_SZVP01000008.1"/>
</dbReference>
<gene>
    <name evidence="3" type="ORF">FCS21_09985</name>
</gene>
<evidence type="ECO:0000313" key="4">
    <source>
        <dbReference type="Proteomes" id="UP000307702"/>
    </source>
</evidence>
<evidence type="ECO:0000259" key="2">
    <source>
        <dbReference type="Pfam" id="PF01557"/>
    </source>
</evidence>
<evidence type="ECO:0000313" key="3">
    <source>
        <dbReference type="EMBL" id="TMM45089.1"/>
    </source>
</evidence>
<dbReference type="Gene3D" id="3.90.850.10">
    <property type="entry name" value="Fumarylacetoacetase-like, C-terminal domain"/>
    <property type="match status" value="1"/>
</dbReference>
<dbReference type="PANTHER" id="PTHR11820:SF7">
    <property type="entry name" value="ACYLPYRUVASE FAHD1, MITOCHONDRIAL"/>
    <property type="match status" value="1"/>
</dbReference>
<comment type="caution">
    <text evidence="3">The sequence shown here is derived from an EMBL/GenBank/DDBJ whole genome shotgun (WGS) entry which is preliminary data.</text>
</comment>
<keyword evidence="3" id="KW-0378">Hydrolase</keyword>
<dbReference type="InterPro" id="IPR011234">
    <property type="entry name" value="Fumarylacetoacetase-like_C"/>
</dbReference>
<keyword evidence="4" id="KW-1185">Reference proteome</keyword>
<name>A0A8H2JKN1_9GAMM</name>